<dbReference type="InterPro" id="IPR036736">
    <property type="entry name" value="ACP-like_sf"/>
</dbReference>
<dbReference type="NCBIfam" id="TIGR04532">
    <property type="entry name" value="PT_fungal_PKS"/>
    <property type="match status" value="1"/>
</dbReference>
<feature type="domain" description="Carrier" evidence="6">
    <location>
        <begin position="1708"/>
        <end position="1785"/>
    </location>
</feature>
<dbReference type="PROSITE" id="PS50075">
    <property type="entry name" value="CARRIER"/>
    <property type="match status" value="1"/>
</dbReference>
<dbReference type="SUPFAM" id="SSF55048">
    <property type="entry name" value="Probable ACP-binding domain of malonyl-CoA ACP transacylase"/>
    <property type="match status" value="1"/>
</dbReference>
<dbReference type="Pfam" id="PF22621">
    <property type="entry name" value="CurL-like_PKS_C"/>
    <property type="match status" value="1"/>
</dbReference>
<dbReference type="SMART" id="SM00825">
    <property type="entry name" value="PKS_KS"/>
    <property type="match status" value="1"/>
</dbReference>
<dbReference type="InterPro" id="IPR014043">
    <property type="entry name" value="Acyl_transferase_dom"/>
</dbReference>
<dbReference type="SUPFAM" id="SSF53901">
    <property type="entry name" value="Thiolase-like"/>
    <property type="match status" value="1"/>
</dbReference>
<evidence type="ECO:0000259" key="7">
    <source>
        <dbReference type="PROSITE" id="PS52004"/>
    </source>
</evidence>
<dbReference type="InterPro" id="IPR014030">
    <property type="entry name" value="Ketoacyl_synth_N"/>
</dbReference>
<dbReference type="InterPro" id="IPR001227">
    <property type="entry name" value="Ac_transferase_dom_sf"/>
</dbReference>
<dbReference type="Pfam" id="PF02801">
    <property type="entry name" value="Ketoacyl-synt_C"/>
    <property type="match status" value="1"/>
</dbReference>
<keyword evidence="1" id="KW-0596">Phosphopantetheine</keyword>
<dbReference type="Gene3D" id="3.40.47.10">
    <property type="match status" value="1"/>
</dbReference>
<sequence length="1786" mass="194359">MRPVDFTPSSESPTAEKGMKVVYFGNELPQDGLQGICRRLHAYTKDRRYPLLARFIEESTWAVRDEVRQLHAAQRALVTPFESVLHLAEQPELCKGPLCGSIEGVLLCVIQLGTFIGYYETSRNEYAFESAHTYLTGLGLGLLTSTAVSLSPTLADLPLAGAEVVRVAFRLGVLVADVSQNLEPADAAGDRGSWAYVIPNITPSEAEEELTAIHKRENTPEASRIFISAISRTSVTISGPPARLKRLFRLSDFFRDRTFIALPVYGGLCHAKHIYSSQHARSVVQGRSIAALDTRFIGRYPILSTGSGEPFPTATTATELFEHVITEILTQAIEWENVIQGVVERAKLLSVSEVEVQVFRISLPVHDLLSALQTSIREGVEVTIKDLDPWITKAIDDEQSTPRGTAQSKIAIVGMSCRMPSGATDTERFWEILEQGLDVHRKIPPDRFDVDSHYDPAGKRVNASHTPYGCFIDEPGLFDAPFFNMSPREAQQTDPMQRLAIITAYEALERAGYVANRTPSSSKHRIGTFYGQASDDYREVNSAQEISTYFIPGGCRAFGPGRINYFFKLWGPSFSIDTACSSSLATIQAACTALWNGDTDTVVAGGMNVLTNSDAFAGLSHGHFLTKTPNACKTWDCEADGYCRADGVASIVMKRLEDAEADNDNILGVILGAATNHSAEAVSITHPHAGAQSFLSRQVLRSAGIDPMDVSYVEMHGTGTQAGDAEEMKSVSDVFAPAAKRRSSKQPVFIGAVKANVGHGEAVAGVTALVKVLLMFQKEAIPPHVGIKNSINPGFPKDLKQRNLHIPYEKQPWPRIPGSKRIAMVNNFSAAGGNSTLAVEEGPLRPKPTGEIDPRSSHLVAVSAKSKVSLKGNLERLLGFLDAHPDVVLSDLAYTTTARRHHHNHRIAVATSDVMHLKKQLSASLESDSVNTLQPISATGPPPIAFAFTGQGSSYKSWNLQLFHDSPYFRAQILHLDMLAQGQGFPSFVPAIDGSYPRDHAHSAIITQLALVCTEIALAKYWASLGVKPDVVVGHSLGEYAALHIAGVLSASDAIFLVGQRACLLRDRCHPSSHQMMAVRASLAQIEQFAGTLPYEVACVNGPREMVLSGTREEMAAVAKPLEAEGFKCIVLEVAFAFHSAQMDPILEEFEALAASGVVFQAPNLPVISPLLSKVVFDEHTIDSLYMRRATRETVNFLSAMETAHKISTIDDATVWVEIGPHPVCVNFVRSSLPSTGVTVPSLRRGEDNWVTLTNSLGALHCAGVPVDWNEFHQPFERALRLLDLPTYSWNEKTYWIQYKGNWALTKGNTFYDDEVPQTNAVAGLASELRTSTVQQIIHEQFDGTAGSVVMQSDLMQPDFLAAAYGHKMNGRGVVTSSIHADIAFTLGGYLYKKLNPNQEAHMNIANLEVLRGLVAQENTKSPQLIQVSASTENIRSGQAHLKWHNVINGSIEEPFASATIYYEEASEWLASWRPATHLVQGRIHALERLAEDGVANRFTRRMAYGLFASSLVDYADKYRGMQSVVLHELEAFADVVLTNEKGGTWTVPPYFIDSVAHLAGFIMNVSDANDTNANFCVTPGWSSMRFAAPLVAGNKYRSYVKMIPTVEDNNIYLGDVYILQNETIVGMVGGIKFRRYPRILLNRFFSAPDADGRKSTPAVPAPAPASTPAPPAKLEAVQPKVAPTSTPASPAPANPPTTNGVEAAAEPDANSTAAKAIALVATEAGLGLGDLKDSASFSSLGIDSLMSLVISEKFREALGVTVTGSLFLEYPTVGDLKSWLLEYYS</sequence>
<keyword evidence="2" id="KW-0597">Phosphoprotein</keyword>
<feature type="region of interest" description="C-terminal hotdog fold" evidence="4">
    <location>
        <begin position="1495"/>
        <end position="1643"/>
    </location>
</feature>
<dbReference type="CDD" id="cd00833">
    <property type="entry name" value="PKS"/>
    <property type="match status" value="1"/>
</dbReference>
<dbReference type="Pfam" id="PF00698">
    <property type="entry name" value="Acyl_transf_1"/>
    <property type="match status" value="1"/>
</dbReference>
<dbReference type="InterPro" id="IPR049900">
    <property type="entry name" value="PKS_mFAS_DH"/>
</dbReference>
<gene>
    <name evidence="9" type="ORF">IFM60648_04889</name>
</gene>
<feature type="region of interest" description="Disordered" evidence="5">
    <location>
        <begin position="1651"/>
        <end position="1707"/>
    </location>
</feature>
<dbReference type="PROSITE" id="PS52004">
    <property type="entry name" value="KS3_2"/>
    <property type="match status" value="1"/>
</dbReference>
<dbReference type="PROSITE" id="PS00606">
    <property type="entry name" value="KS3_1"/>
    <property type="match status" value="1"/>
</dbReference>
<dbReference type="SUPFAM" id="SSF47336">
    <property type="entry name" value="ACP-like"/>
    <property type="match status" value="1"/>
</dbReference>
<dbReference type="Pfam" id="PF00109">
    <property type="entry name" value="ketoacyl-synt"/>
    <property type="match status" value="1"/>
</dbReference>
<dbReference type="Pfam" id="PF16073">
    <property type="entry name" value="SAT"/>
    <property type="match status" value="1"/>
</dbReference>
<evidence type="ECO:0000256" key="5">
    <source>
        <dbReference type="SAM" id="MobiDB-lite"/>
    </source>
</evidence>
<organism evidence="9 10">
    <name type="scientific">Aspergillus lentulus</name>
    <dbReference type="NCBI Taxonomy" id="293939"/>
    <lineage>
        <taxon>Eukaryota</taxon>
        <taxon>Fungi</taxon>
        <taxon>Dikarya</taxon>
        <taxon>Ascomycota</taxon>
        <taxon>Pezizomycotina</taxon>
        <taxon>Eurotiomycetes</taxon>
        <taxon>Eurotiomycetidae</taxon>
        <taxon>Eurotiales</taxon>
        <taxon>Aspergillaceae</taxon>
        <taxon>Aspergillus</taxon>
        <taxon>Aspergillus subgen. Fumigati</taxon>
    </lineage>
</organism>
<proteinExistence type="predicted"/>
<dbReference type="InterPro" id="IPR050091">
    <property type="entry name" value="PKS_NRPS_Biosynth_Enz"/>
</dbReference>
<evidence type="ECO:0000256" key="2">
    <source>
        <dbReference type="ARBA" id="ARBA00022553"/>
    </source>
</evidence>
<reference evidence="9 10" key="1">
    <citation type="submission" date="2020-01" db="EMBL/GenBank/DDBJ databases">
        <title>Draft genome sequence of Aspergillus lentulus IFM 60648.</title>
        <authorList>
            <person name="Takahashi H."/>
            <person name="Yaguchi T."/>
        </authorList>
    </citation>
    <scope>NUCLEOTIDE SEQUENCE [LARGE SCALE GENOMIC DNA]</scope>
    <source>
        <strain evidence="9 10">IFM 60648</strain>
    </source>
</reference>
<keyword evidence="10" id="KW-1185">Reference proteome</keyword>
<dbReference type="InterPro" id="IPR042104">
    <property type="entry name" value="PKS_dehydratase_sf"/>
</dbReference>
<evidence type="ECO:0000256" key="3">
    <source>
        <dbReference type="ARBA" id="ARBA00022679"/>
    </source>
</evidence>
<protein>
    <submittedName>
        <fullName evidence="9">Conidial yellow pigment biosynthesis polyketide synthase</fullName>
    </submittedName>
</protein>
<dbReference type="InterPro" id="IPR016036">
    <property type="entry name" value="Malonyl_transacylase_ACP-bd"/>
</dbReference>
<feature type="domain" description="Ketosynthase family 3 (KS3)" evidence="7">
    <location>
        <begin position="407"/>
        <end position="841"/>
    </location>
</feature>
<dbReference type="PROSITE" id="PS52019">
    <property type="entry name" value="PKS_MFAS_DH"/>
    <property type="match status" value="1"/>
</dbReference>
<dbReference type="PANTHER" id="PTHR43775:SF37">
    <property type="entry name" value="SI:DKEY-61P9.11"/>
    <property type="match status" value="1"/>
</dbReference>
<accession>A0ABQ1AA24</accession>
<dbReference type="SMART" id="SM00827">
    <property type="entry name" value="PKS_AT"/>
    <property type="match status" value="1"/>
</dbReference>
<dbReference type="InterPro" id="IPR020841">
    <property type="entry name" value="PKS_Beta-ketoAc_synthase_dom"/>
</dbReference>
<dbReference type="SUPFAM" id="SSF52151">
    <property type="entry name" value="FabD/lysophospholipase-like"/>
    <property type="match status" value="1"/>
</dbReference>
<comment type="caution">
    <text evidence="9">The sequence shown here is derived from an EMBL/GenBank/DDBJ whole genome shotgun (WGS) entry which is preliminary data.</text>
</comment>
<dbReference type="InterPro" id="IPR016035">
    <property type="entry name" value="Acyl_Trfase/lysoPLipase"/>
</dbReference>
<evidence type="ECO:0000313" key="10">
    <source>
        <dbReference type="Proteomes" id="UP000465220"/>
    </source>
</evidence>
<name>A0ABQ1AA24_ASPLE</name>
<dbReference type="InterPro" id="IPR030918">
    <property type="entry name" value="PT_fungal_PKS"/>
</dbReference>
<feature type="region of interest" description="Disordered" evidence="5">
    <location>
        <begin position="837"/>
        <end position="856"/>
    </location>
</feature>
<dbReference type="Proteomes" id="UP000465220">
    <property type="component" value="Unassembled WGS sequence"/>
</dbReference>
<dbReference type="Gene3D" id="1.10.1200.10">
    <property type="entry name" value="ACP-like"/>
    <property type="match status" value="1"/>
</dbReference>
<evidence type="ECO:0000259" key="8">
    <source>
        <dbReference type="PROSITE" id="PS52019"/>
    </source>
</evidence>
<feature type="region of interest" description="N-terminal hotdog fold" evidence="4">
    <location>
        <begin position="1335"/>
        <end position="1468"/>
    </location>
</feature>
<dbReference type="InterPro" id="IPR009081">
    <property type="entry name" value="PP-bd_ACP"/>
</dbReference>
<keyword evidence="3" id="KW-0808">Transferase</keyword>
<dbReference type="InterPro" id="IPR018201">
    <property type="entry name" value="Ketoacyl_synth_AS"/>
</dbReference>
<feature type="compositionally biased region" description="Basic and acidic residues" evidence="5">
    <location>
        <begin position="842"/>
        <end position="856"/>
    </location>
</feature>
<feature type="compositionally biased region" description="Pro residues" evidence="5">
    <location>
        <begin position="1660"/>
        <end position="1672"/>
    </location>
</feature>
<evidence type="ECO:0000313" key="9">
    <source>
        <dbReference type="EMBL" id="GFF77170.1"/>
    </source>
</evidence>
<feature type="active site" description="Proton acceptor; for dehydratase activity" evidence="4">
    <location>
        <position position="1367"/>
    </location>
</feature>
<evidence type="ECO:0000259" key="6">
    <source>
        <dbReference type="PROSITE" id="PS50075"/>
    </source>
</evidence>
<dbReference type="InterPro" id="IPR032088">
    <property type="entry name" value="SAT"/>
</dbReference>
<dbReference type="InterPro" id="IPR020806">
    <property type="entry name" value="PKS_PP-bd"/>
</dbReference>
<feature type="active site" description="Proton donor; for dehydratase activity" evidence="4">
    <location>
        <position position="1554"/>
    </location>
</feature>
<feature type="domain" description="PKS/mFAS DH" evidence="8">
    <location>
        <begin position="1335"/>
        <end position="1643"/>
    </location>
</feature>
<dbReference type="Gene3D" id="3.40.366.10">
    <property type="entry name" value="Malonyl-Coenzyme A Acyl Carrier Protein, domain 2"/>
    <property type="match status" value="2"/>
</dbReference>
<dbReference type="Pfam" id="PF00550">
    <property type="entry name" value="PP-binding"/>
    <property type="match status" value="1"/>
</dbReference>
<evidence type="ECO:0000256" key="1">
    <source>
        <dbReference type="ARBA" id="ARBA00022450"/>
    </source>
</evidence>
<dbReference type="Gene3D" id="3.30.70.3290">
    <property type="match status" value="1"/>
</dbReference>
<dbReference type="SMART" id="SM00823">
    <property type="entry name" value="PKS_PP"/>
    <property type="match status" value="1"/>
</dbReference>
<dbReference type="PANTHER" id="PTHR43775">
    <property type="entry name" value="FATTY ACID SYNTHASE"/>
    <property type="match status" value="1"/>
</dbReference>
<evidence type="ECO:0000256" key="4">
    <source>
        <dbReference type="PROSITE-ProRule" id="PRU01363"/>
    </source>
</evidence>
<dbReference type="InterPro" id="IPR014031">
    <property type="entry name" value="Ketoacyl_synth_C"/>
</dbReference>
<dbReference type="EMBL" id="BLKI01000024">
    <property type="protein sequence ID" value="GFF77170.1"/>
    <property type="molecule type" value="Genomic_DNA"/>
</dbReference>
<dbReference type="InterPro" id="IPR016039">
    <property type="entry name" value="Thiolase-like"/>
</dbReference>
<dbReference type="Gene3D" id="3.10.129.110">
    <property type="entry name" value="Polyketide synthase dehydratase"/>
    <property type="match status" value="1"/>
</dbReference>